<keyword evidence="5" id="KW-1185">Reference proteome</keyword>
<dbReference type="Pfam" id="PF11951">
    <property type="entry name" value="Fungal_trans_2"/>
    <property type="match status" value="1"/>
</dbReference>
<dbReference type="PANTHER" id="PTHR37540:SF5">
    <property type="entry name" value="TRANSCRIPTION FACTOR DOMAIN-CONTAINING PROTEIN"/>
    <property type="match status" value="1"/>
</dbReference>
<keyword evidence="1" id="KW-0539">Nucleus</keyword>
<feature type="domain" description="Zn(2)-C6 fungal-type" evidence="3">
    <location>
        <begin position="21"/>
        <end position="54"/>
    </location>
</feature>
<dbReference type="Gene3D" id="4.10.240.10">
    <property type="entry name" value="Zn(2)-C6 fungal-type DNA-binding domain"/>
    <property type="match status" value="1"/>
</dbReference>
<gene>
    <name evidence="4" type="ORF">VTL71DRAFT_14398</name>
</gene>
<dbReference type="SMART" id="SM00066">
    <property type="entry name" value="GAL4"/>
    <property type="match status" value="1"/>
</dbReference>
<organism evidence="4 5">
    <name type="scientific">Oculimacula yallundae</name>
    <dbReference type="NCBI Taxonomy" id="86028"/>
    <lineage>
        <taxon>Eukaryota</taxon>
        <taxon>Fungi</taxon>
        <taxon>Dikarya</taxon>
        <taxon>Ascomycota</taxon>
        <taxon>Pezizomycotina</taxon>
        <taxon>Leotiomycetes</taxon>
        <taxon>Helotiales</taxon>
        <taxon>Ploettnerulaceae</taxon>
        <taxon>Oculimacula</taxon>
    </lineage>
</organism>
<dbReference type="PROSITE" id="PS50048">
    <property type="entry name" value="ZN2_CY6_FUNGAL_2"/>
    <property type="match status" value="1"/>
</dbReference>
<reference evidence="4 5" key="1">
    <citation type="journal article" date="2024" name="Commun. Biol.">
        <title>Comparative genomic analysis of thermophilic fungi reveals convergent evolutionary adaptations and gene losses.</title>
        <authorList>
            <person name="Steindorff A.S."/>
            <person name="Aguilar-Pontes M.V."/>
            <person name="Robinson A.J."/>
            <person name="Andreopoulos B."/>
            <person name="LaButti K."/>
            <person name="Kuo A."/>
            <person name="Mondo S."/>
            <person name="Riley R."/>
            <person name="Otillar R."/>
            <person name="Haridas S."/>
            <person name="Lipzen A."/>
            <person name="Grimwood J."/>
            <person name="Schmutz J."/>
            <person name="Clum A."/>
            <person name="Reid I.D."/>
            <person name="Moisan M.C."/>
            <person name="Butler G."/>
            <person name="Nguyen T.T.M."/>
            <person name="Dewar K."/>
            <person name="Conant G."/>
            <person name="Drula E."/>
            <person name="Henrissat B."/>
            <person name="Hansel C."/>
            <person name="Singer S."/>
            <person name="Hutchinson M.I."/>
            <person name="de Vries R.P."/>
            <person name="Natvig D.O."/>
            <person name="Powell A.J."/>
            <person name="Tsang A."/>
            <person name="Grigoriev I.V."/>
        </authorList>
    </citation>
    <scope>NUCLEOTIDE SEQUENCE [LARGE SCALE GENOMIC DNA]</scope>
    <source>
        <strain evidence="4 5">CBS 494.80</strain>
    </source>
</reference>
<dbReference type="CDD" id="cd00067">
    <property type="entry name" value="GAL4"/>
    <property type="match status" value="1"/>
</dbReference>
<accession>A0ABR4CIW1</accession>
<dbReference type="SUPFAM" id="SSF57701">
    <property type="entry name" value="Zn2/Cys6 DNA-binding domain"/>
    <property type="match status" value="1"/>
</dbReference>
<dbReference type="InterPro" id="IPR001138">
    <property type="entry name" value="Zn2Cys6_DnaBD"/>
</dbReference>
<dbReference type="InterPro" id="IPR036864">
    <property type="entry name" value="Zn2-C6_fun-type_DNA-bd_sf"/>
</dbReference>
<comment type="caution">
    <text evidence="4">The sequence shown here is derived from an EMBL/GenBank/DDBJ whole genome shotgun (WGS) entry which is preliminary data.</text>
</comment>
<feature type="region of interest" description="Disordered" evidence="2">
    <location>
        <begin position="1"/>
        <end position="20"/>
    </location>
</feature>
<sequence>MVSSSELVPIPNRQHKKSKNGCSQCKQRKVKCDERKPLCLNCSRHFRNIEKCDFTTAPTSSTSKDYVSRARPRKTSEKTRPVRRTPFGDLLRSPGSGIDPFKSCPGSNVPDAERFMHHYFSNFKSKSFPMALGYQEKTFLQTWWSMASDDPALFSATLQLSAFDLEVMQGDKGTQTSKLLLNKECISLLRKRVEDPVLGVSDETIGSVLVLTIVEFERGNLRMVKMHVEGLKRMVGLRGGLDGIRATNPVLTNLIFGITMTVMTEPQFFSPTEWEPLEGMPNYSNTSSLVQYEDAGVSSTLACAIRELRIMTNNFSNPEYVGWPAKPTPTLCSNILIRLLSIPIPQDQGPYVSCVSECMRLAAVMLCFLPFQNDYPSPELMINVQLHKLKANLEIMLELGPPDHPLLPWILVSGGIFAQQPERGWFIGQILSVTADLGIRSWDEMLEHLTSVIYIEYFCEIPFRQLWEEVVQKRSELDLVDLDPW</sequence>
<dbReference type="Pfam" id="PF00172">
    <property type="entry name" value="Zn_clus"/>
    <property type="match status" value="1"/>
</dbReference>
<evidence type="ECO:0000313" key="4">
    <source>
        <dbReference type="EMBL" id="KAL2069719.1"/>
    </source>
</evidence>
<dbReference type="InterPro" id="IPR021858">
    <property type="entry name" value="Fun_TF"/>
</dbReference>
<dbReference type="EMBL" id="JAZHXI010000007">
    <property type="protein sequence ID" value="KAL2069719.1"/>
    <property type="molecule type" value="Genomic_DNA"/>
</dbReference>
<proteinExistence type="predicted"/>
<feature type="region of interest" description="Disordered" evidence="2">
    <location>
        <begin position="58"/>
        <end position="89"/>
    </location>
</feature>
<evidence type="ECO:0000256" key="1">
    <source>
        <dbReference type="ARBA" id="ARBA00023242"/>
    </source>
</evidence>
<evidence type="ECO:0000313" key="5">
    <source>
        <dbReference type="Proteomes" id="UP001595075"/>
    </source>
</evidence>
<dbReference type="PANTHER" id="PTHR37540">
    <property type="entry name" value="TRANSCRIPTION FACTOR (ACR-2), PUTATIVE-RELATED-RELATED"/>
    <property type="match status" value="1"/>
</dbReference>
<protein>
    <recommendedName>
        <fullName evidence="3">Zn(2)-C6 fungal-type domain-containing protein</fullName>
    </recommendedName>
</protein>
<dbReference type="Proteomes" id="UP001595075">
    <property type="component" value="Unassembled WGS sequence"/>
</dbReference>
<evidence type="ECO:0000259" key="3">
    <source>
        <dbReference type="PROSITE" id="PS50048"/>
    </source>
</evidence>
<evidence type="ECO:0000256" key="2">
    <source>
        <dbReference type="SAM" id="MobiDB-lite"/>
    </source>
</evidence>
<name>A0ABR4CIW1_9HELO</name>